<evidence type="ECO:0000259" key="4">
    <source>
        <dbReference type="PROSITE" id="PS01124"/>
    </source>
</evidence>
<dbReference type="InterPro" id="IPR009057">
    <property type="entry name" value="Homeodomain-like_sf"/>
</dbReference>
<dbReference type="SMART" id="SM00342">
    <property type="entry name" value="HTH_ARAC"/>
    <property type="match status" value="1"/>
</dbReference>
<keyword evidence="6" id="KW-1185">Reference proteome</keyword>
<dbReference type="InterPro" id="IPR050204">
    <property type="entry name" value="AraC_XylS_family_regulators"/>
</dbReference>
<dbReference type="SUPFAM" id="SSF51182">
    <property type="entry name" value="RmlC-like cupins"/>
    <property type="match status" value="1"/>
</dbReference>
<dbReference type="GO" id="GO:0003700">
    <property type="term" value="F:DNA-binding transcription factor activity"/>
    <property type="evidence" value="ECO:0007669"/>
    <property type="project" value="InterPro"/>
</dbReference>
<keyword evidence="1" id="KW-0805">Transcription regulation</keyword>
<dbReference type="InterPro" id="IPR014710">
    <property type="entry name" value="RmlC-like_jellyroll"/>
</dbReference>
<protein>
    <submittedName>
        <fullName evidence="5">Helix-turn-helix domain-containing protein</fullName>
    </submittedName>
</protein>
<evidence type="ECO:0000256" key="3">
    <source>
        <dbReference type="ARBA" id="ARBA00023163"/>
    </source>
</evidence>
<dbReference type="PRINTS" id="PR00032">
    <property type="entry name" value="HTHARAC"/>
</dbReference>
<keyword evidence="2" id="KW-0238">DNA-binding</keyword>
<dbReference type="SUPFAM" id="SSF46689">
    <property type="entry name" value="Homeodomain-like"/>
    <property type="match status" value="2"/>
</dbReference>
<evidence type="ECO:0000313" key="5">
    <source>
        <dbReference type="EMBL" id="TGG89970.1"/>
    </source>
</evidence>
<dbReference type="Proteomes" id="UP000297475">
    <property type="component" value="Unassembled WGS sequence"/>
</dbReference>
<dbReference type="InterPro" id="IPR020449">
    <property type="entry name" value="Tscrpt_reg_AraC-type_HTH"/>
</dbReference>
<accession>A0A4Z0W960</accession>
<dbReference type="Pfam" id="PF12833">
    <property type="entry name" value="HTH_18"/>
    <property type="match status" value="1"/>
</dbReference>
<comment type="caution">
    <text evidence="5">The sequence shown here is derived from an EMBL/GenBank/DDBJ whole genome shotgun (WGS) entry which is preliminary data.</text>
</comment>
<dbReference type="OrthoDB" id="5295226at2"/>
<dbReference type="InterPro" id="IPR018062">
    <property type="entry name" value="HTH_AraC-typ_CS"/>
</dbReference>
<evidence type="ECO:0000256" key="2">
    <source>
        <dbReference type="ARBA" id="ARBA00023125"/>
    </source>
</evidence>
<gene>
    <name evidence="5" type="ORF">E4656_19730</name>
</gene>
<dbReference type="PROSITE" id="PS00041">
    <property type="entry name" value="HTH_ARAC_FAMILY_1"/>
    <property type="match status" value="1"/>
</dbReference>
<reference evidence="5 6" key="1">
    <citation type="submission" date="2019-04" db="EMBL/GenBank/DDBJ databases">
        <title>Natronospirillum operosus gen. nov., sp. nov., a haloalkaliphilic satellite isolated from decaying biomass of laboratory culture of cyanobacterium Geitlerinema sp. and proposal of Natronospirillaceae fam. nov. and Saccharospirillaceae fam. nov.</title>
        <authorList>
            <person name="Kevbrin V."/>
            <person name="Boltyanskaya Y."/>
            <person name="Koziaeva V."/>
            <person name="Grouzdev D.S."/>
            <person name="Park M."/>
            <person name="Cho J."/>
        </authorList>
    </citation>
    <scope>NUCLEOTIDE SEQUENCE [LARGE SCALE GENOMIC DNA]</scope>
    <source>
        <strain evidence="5 6">G-116</strain>
    </source>
</reference>
<name>A0A4Z0W960_9GAMM</name>
<evidence type="ECO:0000313" key="6">
    <source>
        <dbReference type="Proteomes" id="UP000297475"/>
    </source>
</evidence>
<feature type="domain" description="HTH araC/xylS-type" evidence="4">
    <location>
        <begin position="150"/>
        <end position="247"/>
    </location>
</feature>
<dbReference type="PANTHER" id="PTHR46796">
    <property type="entry name" value="HTH-TYPE TRANSCRIPTIONAL ACTIVATOR RHAS-RELATED"/>
    <property type="match status" value="1"/>
</dbReference>
<sequence length="257" mass="28455">MAFMNVFQLFFWSHRLLIVGPAIETEPHQHHASQFALGLGGPVVFRNLDNGQRIEGDFAWIQPDTPHALCASLAPCCLLYTDAESRECANACSWFGHQPFVHARLPVELEAARTLILCRQVDVNSAQAFVKALPWYQRASDSRSLDARLQRALVYIHQNIEGDVSIGAVAAASAASESWLSHAFPDLIGIPMRRFVLWARLRAAVIIARDGGTLTEAASTAGFSDAAHFTRVFREAFGITPSMMFRRNAPVVIHLME</sequence>
<dbReference type="PROSITE" id="PS01124">
    <property type="entry name" value="HTH_ARAC_FAMILY_2"/>
    <property type="match status" value="1"/>
</dbReference>
<dbReference type="AlphaFoldDB" id="A0A4Z0W960"/>
<dbReference type="GO" id="GO:0043565">
    <property type="term" value="F:sequence-specific DNA binding"/>
    <property type="evidence" value="ECO:0007669"/>
    <property type="project" value="InterPro"/>
</dbReference>
<dbReference type="EMBL" id="SRMF01000018">
    <property type="protein sequence ID" value="TGG89970.1"/>
    <property type="molecule type" value="Genomic_DNA"/>
</dbReference>
<dbReference type="Gene3D" id="1.10.10.60">
    <property type="entry name" value="Homeodomain-like"/>
    <property type="match status" value="1"/>
</dbReference>
<proteinExistence type="predicted"/>
<dbReference type="Gene3D" id="2.60.120.10">
    <property type="entry name" value="Jelly Rolls"/>
    <property type="match status" value="1"/>
</dbReference>
<evidence type="ECO:0000256" key="1">
    <source>
        <dbReference type="ARBA" id="ARBA00023015"/>
    </source>
</evidence>
<keyword evidence="3" id="KW-0804">Transcription</keyword>
<organism evidence="5 6">
    <name type="scientific">Natronospirillum operosum</name>
    <dbReference type="NCBI Taxonomy" id="2759953"/>
    <lineage>
        <taxon>Bacteria</taxon>
        <taxon>Pseudomonadati</taxon>
        <taxon>Pseudomonadota</taxon>
        <taxon>Gammaproteobacteria</taxon>
        <taxon>Oceanospirillales</taxon>
        <taxon>Natronospirillaceae</taxon>
        <taxon>Natronospirillum</taxon>
    </lineage>
</organism>
<dbReference type="InterPro" id="IPR018060">
    <property type="entry name" value="HTH_AraC"/>
</dbReference>
<dbReference type="InterPro" id="IPR011051">
    <property type="entry name" value="RmlC_Cupin_sf"/>
</dbReference>